<dbReference type="SUPFAM" id="SSF54427">
    <property type="entry name" value="NTF2-like"/>
    <property type="match status" value="1"/>
</dbReference>
<dbReference type="InterPro" id="IPR032710">
    <property type="entry name" value="NTF2-like_dom_sf"/>
</dbReference>
<evidence type="ECO:0000313" key="2">
    <source>
        <dbReference type="Proteomes" id="UP000721844"/>
    </source>
</evidence>
<dbReference type="Pfam" id="PF11533">
    <property type="entry name" value="AtzH-like"/>
    <property type="match status" value="1"/>
</dbReference>
<dbReference type="RefSeq" id="WP_227306655.1">
    <property type="nucleotide sequence ID" value="NZ_JAESVA010000002.1"/>
</dbReference>
<keyword evidence="2" id="KW-1185">Reference proteome</keyword>
<dbReference type="AlphaFoldDB" id="A0A963Z126"/>
<evidence type="ECO:0000313" key="1">
    <source>
        <dbReference type="EMBL" id="MCB8880047.1"/>
    </source>
</evidence>
<gene>
    <name evidence="1" type="primary">hpxZ</name>
    <name evidence="1" type="ORF">ACELLULO517_07360</name>
</gene>
<dbReference type="NCBIfam" id="NF033625">
    <property type="entry name" value="HpxZ"/>
    <property type="match status" value="1"/>
</dbReference>
<dbReference type="InterPro" id="IPR024507">
    <property type="entry name" value="AtzH-like"/>
</dbReference>
<reference evidence="1 2" key="1">
    <citation type="journal article" date="2021" name="Microorganisms">
        <title>Acidisoma silvae sp. nov. and Acidisomacellulosilytica sp. nov., Two Acidophilic Bacteria Isolated from Decaying Wood, Hydrolyzing Cellulose and Producing Poly-3-hydroxybutyrate.</title>
        <authorList>
            <person name="Mieszkin S."/>
            <person name="Pouder E."/>
            <person name="Uroz S."/>
            <person name="Simon-Colin C."/>
            <person name="Alain K."/>
        </authorList>
    </citation>
    <scope>NUCLEOTIDE SEQUENCE [LARGE SCALE GENOMIC DNA]</scope>
    <source>
        <strain evidence="1 2">HW T5.17</strain>
    </source>
</reference>
<organism evidence="1 2">
    <name type="scientific">Acidisoma cellulosilyticum</name>
    <dbReference type="NCBI Taxonomy" id="2802395"/>
    <lineage>
        <taxon>Bacteria</taxon>
        <taxon>Pseudomonadati</taxon>
        <taxon>Pseudomonadota</taxon>
        <taxon>Alphaproteobacteria</taxon>
        <taxon>Acetobacterales</taxon>
        <taxon>Acidocellaceae</taxon>
        <taxon>Acidisoma</taxon>
    </lineage>
</organism>
<dbReference type="EMBL" id="JAESVA010000002">
    <property type="protein sequence ID" value="MCB8880047.1"/>
    <property type="molecule type" value="Genomic_DNA"/>
</dbReference>
<accession>A0A963Z126</accession>
<dbReference type="Proteomes" id="UP000721844">
    <property type="component" value="Unassembled WGS sequence"/>
</dbReference>
<protein>
    <submittedName>
        <fullName evidence="1">Oxalurate catabolism protein HpxZ</fullName>
    </submittedName>
</protein>
<name>A0A963Z126_9PROT</name>
<dbReference type="Gene3D" id="3.10.450.50">
    <property type="match status" value="1"/>
</dbReference>
<proteinExistence type="predicted"/>
<sequence>MSMEINKPAPLAELTAEFERYEVALVTNDVDTLTALFWDSAETIRYGGGENLYGAAEIAAFRQGRGSGDLDRDLARTLVTTFGEDFGTASTLFRRRSTGKTGRQMQTWVKLDGHWRIVAAHVSILDFPFPETEPSA</sequence>
<comment type="caution">
    <text evidence="1">The sequence shown here is derived from an EMBL/GenBank/DDBJ whole genome shotgun (WGS) entry which is preliminary data.</text>
</comment>